<protein>
    <submittedName>
        <fullName evidence="1">Uncharacterized protein</fullName>
    </submittedName>
</protein>
<name>A0A2P2MZ93_RHIMU</name>
<proteinExistence type="predicted"/>
<evidence type="ECO:0000313" key="1">
    <source>
        <dbReference type="EMBL" id="MBX35524.1"/>
    </source>
</evidence>
<accession>A0A2P2MZ93</accession>
<sequence length="29" mass="3231">MLVVPLVNIESLSIECKEDLDKASKKSKL</sequence>
<reference evidence="1" key="1">
    <citation type="submission" date="2018-02" db="EMBL/GenBank/DDBJ databases">
        <title>Rhizophora mucronata_Transcriptome.</title>
        <authorList>
            <person name="Meera S.P."/>
            <person name="Sreeshan A."/>
            <person name="Augustine A."/>
        </authorList>
    </citation>
    <scope>NUCLEOTIDE SEQUENCE</scope>
    <source>
        <tissue evidence="1">Leaf</tissue>
    </source>
</reference>
<organism evidence="1">
    <name type="scientific">Rhizophora mucronata</name>
    <name type="common">Asiatic mangrove</name>
    <dbReference type="NCBI Taxonomy" id="61149"/>
    <lineage>
        <taxon>Eukaryota</taxon>
        <taxon>Viridiplantae</taxon>
        <taxon>Streptophyta</taxon>
        <taxon>Embryophyta</taxon>
        <taxon>Tracheophyta</taxon>
        <taxon>Spermatophyta</taxon>
        <taxon>Magnoliopsida</taxon>
        <taxon>eudicotyledons</taxon>
        <taxon>Gunneridae</taxon>
        <taxon>Pentapetalae</taxon>
        <taxon>rosids</taxon>
        <taxon>fabids</taxon>
        <taxon>Malpighiales</taxon>
        <taxon>Rhizophoraceae</taxon>
        <taxon>Rhizophora</taxon>
    </lineage>
</organism>
<dbReference type="EMBL" id="GGEC01055040">
    <property type="protein sequence ID" value="MBX35524.1"/>
    <property type="molecule type" value="Transcribed_RNA"/>
</dbReference>
<dbReference type="AlphaFoldDB" id="A0A2P2MZ93"/>